<protein>
    <recommendedName>
        <fullName evidence="7">MI domain-containing protein</fullName>
    </recommendedName>
</protein>
<dbReference type="Proteomes" id="UP001054889">
    <property type="component" value="Unassembled WGS sequence"/>
</dbReference>
<keyword evidence="6" id="KW-0472">Membrane</keyword>
<dbReference type="InterPro" id="IPR050781">
    <property type="entry name" value="CWC22_splicing_factor"/>
</dbReference>
<dbReference type="PROSITE" id="PS51366">
    <property type="entry name" value="MI"/>
    <property type="match status" value="1"/>
</dbReference>
<keyword evidence="9" id="KW-1185">Reference proteome</keyword>
<keyword evidence="4" id="KW-0539">Nucleus</keyword>
<comment type="similarity">
    <text evidence="2">Belongs to the CWC22 family.</text>
</comment>
<dbReference type="GO" id="GO:0006417">
    <property type="term" value="P:regulation of translation"/>
    <property type="evidence" value="ECO:0007669"/>
    <property type="project" value="UniProtKB-KW"/>
</dbReference>
<dbReference type="AlphaFoldDB" id="A0AAV5DPP1"/>
<comment type="subcellular location">
    <subcellularLocation>
        <location evidence="1">Nucleus</location>
    </subcellularLocation>
</comment>
<keyword evidence="6" id="KW-1133">Transmembrane helix</keyword>
<proteinExistence type="inferred from homology"/>
<dbReference type="InterPro" id="IPR016024">
    <property type="entry name" value="ARM-type_fold"/>
</dbReference>
<feature type="region of interest" description="Disordered" evidence="5">
    <location>
        <begin position="265"/>
        <end position="287"/>
    </location>
</feature>
<dbReference type="InterPro" id="IPR003891">
    <property type="entry name" value="Initiation_fac_eIF4g_MI"/>
</dbReference>
<sequence>MVCIRKRPRSLRASDAEQTALPASNKRRRDGTGGIYIPPHARAASDNNDVTSGDDAGHRQRRSWDALRRRITGLAAVPAAFTDVFAALASAVNARLLLARLVLRVRRAHAVGDRQQLAAAARFVAHDLLALELATVLLDNPTADSVEVAVGLVAECGAALSESCPRGVDAVFDCLRKILHDGDVEKRVQFMIEDLFAIRKSKFRDHPSVWPELDLVEPEDQVTHQVELSDQLNPEAHLDVFNLSLSFVQDEAASYEDIKRSILGDDDESSLDESSEEESEVDATIHDQTKTDLTSLRRTIYLTIMSSLGSEEAGHKLLSITRPGLEPELCAMIVECCTKEKTCTSYYAQLGQRLCAVDRAYQAGFEACFARHYAAAHLMQSDELRASAGFFARLLAADALPWRGTLGRVRVTEEDTTSSARIFLKVMFQDLTDQLGIRMLSRKMNNDSEVRDALVPRDSARNTRFAINFFTAIGLGGVTESARSLLVFLPLTSSLTLAPRPPWRLPDSRSPRTPWCLPDLDPRSPCPPRTSAARLPGFRSPIVVALRVRLIAFVASALSVHHRIRRPYSRLDHRSAALSVRLPGCRLSLLPNLLPSAVGLRLRLVPTCRSPTRPLSLANLSCCGLLRAAVGCAMLSCYWANRAGTTWYMAYQAVPRAPLKVRSLPGHATGSAQGPEHGVAQPTQARMPYRAGPRNVPGGPDA</sequence>
<dbReference type="GO" id="GO:0071013">
    <property type="term" value="C:catalytic step 2 spliceosome"/>
    <property type="evidence" value="ECO:0007669"/>
    <property type="project" value="TreeGrafter"/>
</dbReference>
<accession>A0AAV5DPP1</accession>
<comment type="caution">
    <text evidence="8">The sequence shown here is derived from an EMBL/GenBank/DDBJ whole genome shotgun (WGS) entry which is preliminary data.</text>
</comment>
<keyword evidence="3" id="KW-0810">Translation regulation</keyword>
<evidence type="ECO:0000256" key="5">
    <source>
        <dbReference type="SAM" id="MobiDB-lite"/>
    </source>
</evidence>
<feature type="region of interest" description="Disordered" evidence="5">
    <location>
        <begin position="7"/>
        <end position="61"/>
    </location>
</feature>
<dbReference type="PANTHER" id="PTHR18034:SF6">
    <property type="entry name" value="MI DOMAIN-CONTAINING PROTEIN"/>
    <property type="match status" value="1"/>
</dbReference>
<dbReference type="GO" id="GO:0003723">
    <property type="term" value="F:RNA binding"/>
    <property type="evidence" value="ECO:0007669"/>
    <property type="project" value="TreeGrafter"/>
</dbReference>
<dbReference type="Gene3D" id="1.25.40.180">
    <property type="match status" value="1"/>
</dbReference>
<feature type="compositionally biased region" description="Acidic residues" evidence="5">
    <location>
        <begin position="265"/>
        <end position="281"/>
    </location>
</feature>
<dbReference type="SMART" id="SM00544">
    <property type="entry name" value="MA3"/>
    <property type="match status" value="1"/>
</dbReference>
<evidence type="ECO:0000256" key="6">
    <source>
        <dbReference type="SAM" id="Phobius"/>
    </source>
</evidence>
<name>A0AAV5DPP1_ELECO</name>
<evidence type="ECO:0000259" key="7">
    <source>
        <dbReference type="PROSITE" id="PS51366"/>
    </source>
</evidence>
<evidence type="ECO:0000313" key="8">
    <source>
        <dbReference type="EMBL" id="GJN12150.1"/>
    </source>
</evidence>
<dbReference type="SUPFAM" id="SSF48371">
    <property type="entry name" value="ARM repeat"/>
    <property type="match status" value="1"/>
</dbReference>
<keyword evidence="6" id="KW-0812">Transmembrane</keyword>
<feature type="transmembrane region" description="Helical" evidence="6">
    <location>
        <begin position="71"/>
        <end position="92"/>
    </location>
</feature>
<gene>
    <name evidence="8" type="primary">ga30405</name>
    <name evidence="8" type="ORF">PR202_ga30405</name>
</gene>
<evidence type="ECO:0000313" key="9">
    <source>
        <dbReference type="Proteomes" id="UP001054889"/>
    </source>
</evidence>
<evidence type="ECO:0000256" key="4">
    <source>
        <dbReference type="ARBA" id="ARBA00023242"/>
    </source>
</evidence>
<reference evidence="8" key="1">
    <citation type="journal article" date="2018" name="DNA Res.">
        <title>Multiple hybrid de novo genome assembly of finger millet, an orphan allotetraploid crop.</title>
        <authorList>
            <person name="Hatakeyama M."/>
            <person name="Aluri S."/>
            <person name="Balachadran M.T."/>
            <person name="Sivarajan S.R."/>
            <person name="Patrignani A."/>
            <person name="Gruter S."/>
            <person name="Poveda L."/>
            <person name="Shimizu-Inatsugi R."/>
            <person name="Baeten J."/>
            <person name="Francoijs K.J."/>
            <person name="Nataraja K.N."/>
            <person name="Reddy Y.A.N."/>
            <person name="Phadnis S."/>
            <person name="Ravikumar R.L."/>
            <person name="Schlapbach R."/>
            <person name="Sreeman S.M."/>
            <person name="Shimizu K.K."/>
        </authorList>
    </citation>
    <scope>NUCLEOTIDE SEQUENCE</scope>
</reference>
<evidence type="ECO:0000256" key="3">
    <source>
        <dbReference type="ARBA" id="ARBA00022845"/>
    </source>
</evidence>
<feature type="region of interest" description="Disordered" evidence="5">
    <location>
        <begin position="664"/>
        <end position="702"/>
    </location>
</feature>
<dbReference type="PANTHER" id="PTHR18034">
    <property type="entry name" value="CELL CYCLE CONTROL PROTEIN CWF22-RELATED"/>
    <property type="match status" value="1"/>
</dbReference>
<evidence type="ECO:0000256" key="2">
    <source>
        <dbReference type="ARBA" id="ARBA00006856"/>
    </source>
</evidence>
<feature type="domain" description="MI" evidence="7">
    <location>
        <begin position="295"/>
        <end position="410"/>
    </location>
</feature>
<organism evidence="8 9">
    <name type="scientific">Eleusine coracana subsp. coracana</name>
    <dbReference type="NCBI Taxonomy" id="191504"/>
    <lineage>
        <taxon>Eukaryota</taxon>
        <taxon>Viridiplantae</taxon>
        <taxon>Streptophyta</taxon>
        <taxon>Embryophyta</taxon>
        <taxon>Tracheophyta</taxon>
        <taxon>Spermatophyta</taxon>
        <taxon>Magnoliopsida</taxon>
        <taxon>Liliopsida</taxon>
        <taxon>Poales</taxon>
        <taxon>Poaceae</taxon>
        <taxon>PACMAD clade</taxon>
        <taxon>Chloridoideae</taxon>
        <taxon>Cynodonteae</taxon>
        <taxon>Eleusininae</taxon>
        <taxon>Eleusine</taxon>
    </lineage>
</organism>
<dbReference type="Pfam" id="PF02847">
    <property type="entry name" value="MA3"/>
    <property type="match status" value="1"/>
</dbReference>
<evidence type="ECO:0000256" key="1">
    <source>
        <dbReference type="ARBA" id="ARBA00004123"/>
    </source>
</evidence>
<dbReference type="EMBL" id="BQKI01000021">
    <property type="protein sequence ID" value="GJN12150.1"/>
    <property type="molecule type" value="Genomic_DNA"/>
</dbReference>
<dbReference type="GO" id="GO:0000398">
    <property type="term" value="P:mRNA splicing, via spliceosome"/>
    <property type="evidence" value="ECO:0007669"/>
    <property type="project" value="TreeGrafter"/>
</dbReference>
<reference evidence="8" key="2">
    <citation type="submission" date="2021-12" db="EMBL/GenBank/DDBJ databases">
        <title>Resequencing data analysis of finger millet.</title>
        <authorList>
            <person name="Hatakeyama M."/>
            <person name="Aluri S."/>
            <person name="Balachadran M.T."/>
            <person name="Sivarajan S.R."/>
            <person name="Poveda L."/>
            <person name="Shimizu-Inatsugi R."/>
            <person name="Schlapbach R."/>
            <person name="Sreeman S.M."/>
            <person name="Shimizu K.K."/>
        </authorList>
    </citation>
    <scope>NUCLEOTIDE SEQUENCE</scope>
</reference>